<dbReference type="Proteomes" id="UP000789570">
    <property type="component" value="Unassembled WGS sequence"/>
</dbReference>
<name>A0A9N9GYU2_9GLOM</name>
<dbReference type="AlphaFoldDB" id="A0A9N9GYU2"/>
<keyword evidence="2" id="KW-1185">Reference proteome</keyword>
<comment type="caution">
    <text evidence="1">The sequence shown here is derived from an EMBL/GenBank/DDBJ whole genome shotgun (WGS) entry which is preliminary data.</text>
</comment>
<protein>
    <submittedName>
        <fullName evidence="1">11524_t:CDS:1</fullName>
    </submittedName>
</protein>
<gene>
    <name evidence="1" type="ORF">FCALED_LOCUS10758</name>
</gene>
<dbReference type="EMBL" id="CAJVPQ010004116">
    <property type="protein sequence ID" value="CAG8644890.1"/>
    <property type="molecule type" value="Genomic_DNA"/>
</dbReference>
<evidence type="ECO:0000313" key="1">
    <source>
        <dbReference type="EMBL" id="CAG8644890.1"/>
    </source>
</evidence>
<organism evidence="1 2">
    <name type="scientific">Funneliformis caledonium</name>
    <dbReference type="NCBI Taxonomy" id="1117310"/>
    <lineage>
        <taxon>Eukaryota</taxon>
        <taxon>Fungi</taxon>
        <taxon>Fungi incertae sedis</taxon>
        <taxon>Mucoromycota</taxon>
        <taxon>Glomeromycotina</taxon>
        <taxon>Glomeromycetes</taxon>
        <taxon>Glomerales</taxon>
        <taxon>Glomeraceae</taxon>
        <taxon>Funneliformis</taxon>
    </lineage>
</organism>
<proteinExistence type="predicted"/>
<reference evidence="1" key="1">
    <citation type="submission" date="2021-06" db="EMBL/GenBank/DDBJ databases">
        <authorList>
            <person name="Kallberg Y."/>
            <person name="Tangrot J."/>
            <person name="Rosling A."/>
        </authorList>
    </citation>
    <scope>NUCLEOTIDE SEQUENCE</scope>
    <source>
        <strain evidence="1">UK204</strain>
    </source>
</reference>
<accession>A0A9N9GYU2</accession>
<dbReference type="OrthoDB" id="2448782at2759"/>
<sequence>MRILQSKGLGDPEKSDELSAKEIKQILDHSYIEINSNESLTHLECRQDGDLELILHKEKNNQGGAFLETNMKNQVHDIFLYPLIHLGNWFKNTPMGYTKLRKIINDIAANTGINLDNGRKITNCSCHCTAIQMLKNNELSDSDLQIKTIIIGILVYDSIPLFKTPVSSISSPVVNVARVPNIGHFMN</sequence>
<evidence type="ECO:0000313" key="2">
    <source>
        <dbReference type="Proteomes" id="UP000789570"/>
    </source>
</evidence>